<dbReference type="RefSeq" id="WP_171136807.1">
    <property type="nucleotide sequence ID" value="NZ_AP024894.1"/>
</dbReference>
<accession>A0ABU4IMW7</accession>
<organism evidence="1 2">
    <name type="scientific">Vibrio plantisponsor</name>
    <dbReference type="NCBI Taxonomy" id="664643"/>
    <lineage>
        <taxon>Bacteria</taxon>
        <taxon>Pseudomonadati</taxon>
        <taxon>Pseudomonadota</taxon>
        <taxon>Gammaproteobacteria</taxon>
        <taxon>Vibrionales</taxon>
        <taxon>Vibrionaceae</taxon>
        <taxon>Vibrio</taxon>
    </lineage>
</organism>
<protein>
    <submittedName>
        <fullName evidence="1">Uncharacterized protein</fullName>
    </submittedName>
</protein>
<comment type="caution">
    <text evidence="1">The sequence shown here is derived from an EMBL/GenBank/DDBJ whole genome shotgun (WGS) entry which is preliminary data.</text>
</comment>
<proteinExistence type="predicted"/>
<gene>
    <name evidence="1" type="ORF">SBW85_19625</name>
</gene>
<evidence type="ECO:0000313" key="1">
    <source>
        <dbReference type="EMBL" id="MDW6019918.1"/>
    </source>
</evidence>
<dbReference type="Proteomes" id="UP001272325">
    <property type="component" value="Unassembled WGS sequence"/>
</dbReference>
<keyword evidence="2" id="KW-1185">Reference proteome</keyword>
<dbReference type="EMBL" id="JAWRCN010000002">
    <property type="protein sequence ID" value="MDW6019918.1"/>
    <property type="molecule type" value="Genomic_DNA"/>
</dbReference>
<evidence type="ECO:0000313" key="2">
    <source>
        <dbReference type="Proteomes" id="UP001272325"/>
    </source>
</evidence>
<name>A0ABU4IMW7_9VIBR</name>
<reference evidence="1 2" key="1">
    <citation type="submission" date="2023-11" db="EMBL/GenBank/DDBJ databases">
        <title>Plant-associative lifestyle of Vibrio porteresiae and its evolutionary dynamics.</title>
        <authorList>
            <person name="Rameshkumar N."/>
            <person name="Kirti K."/>
        </authorList>
    </citation>
    <scope>NUCLEOTIDE SEQUENCE [LARGE SCALE GENOMIC DNA]</scope>
    <source>
        <strain evidence="1 2">MSSRF60</strain>
    </source>
</reference>
<sequence>MSISFGWFQQVKRGEEHHQFGKHHSSYVNILGQTFGQLKVIKQDAGKGVTCLCECGNTHVEKYTVDLRRGNRKSCGKCNNMGNPKFKPEEDAVIIKWAGIKSTEDIAALVTEFGYRTATVPTIKNRVQTINKHRGKNDKISLRRKGELYPHAKGSDHDVELCRRLYDEGLTPSVIAEKMEMSRSHVSSIVYYHSRTEPAVSWS</sequence>